<dbReference type="Gene3D" id="3.30.470.10">
    <property type="match status" value="1"/>
</dbReference>
<comment type="catalytic activity">
    <reaction evidence="11">
        <text>L-leucine + 2-oxoglutarate = 4-methyl-2-oxopentanoate + L-glutamate</text>
        <dbReference type="Rhea" id="RHEA:18321"/>
        <dbReference type="ChEBI" id="CHEBI:16810"/>
        <dbReference type="ChEBI" id="CHEBI:17865"/>
        <dbReference type="ChEBI" id="CHEBI:29985"/>
        <dbReference type="ChEBI" id="CHEBI:57427"/>
        <dbReference type="EC" id="2.6.1.42"/>
    </reaction>
</comment>
<dbReference type="InterPro" id="IPR001544">
    <property type="entry name" value="Aminotrans_IV"/>
</dbReference>
<reference evidence="12 13" key="1">
    <citation type="submission" date="2019-02" db="EMBL/GenBank/DDBJ databases">
        <title>Genome sequencing of the rare red list fungi Phlebia centrifuga.</title>
        <authorList>
            <person name="Buettner E."/>
            <person name="Kellner H."/>
        </authorList>
    </citation>
    <scope>NUCLEOTIDE SEQUENCE [LARGE SCALE GENOMIC DNA]</scope>
    <source>
        <strain evidence="12 13">DSM 108282</strain>
    </source>
</reference>
<comment type="similarity">
    <text evidence="2 9">Belongs to the class-IV pyridoxal-phosphate-dependent aminotransferase family.</text>
</comment>
<evidence type="ECO:0000256" key="9">
    <source>
        <dbReference type="RuleBase" id="RU004106"/>
    </source>
</evidence>
<dbReference type="AlphaFoldDB" id="A0A4S4KFB8"/>
<comment type="catalytic activity">
    <reaction evidence="11">
        <text>L-valine + 2-oxoglutarate = 3-methyl-2-oxobutanoate + L-glutamate</text>
        <dbReference type="Rhea" id="RHEA:24813"/>
        <dbReference type="ChEBI" id="CHEBI:11851"/>
        <dbReference type="ChEBI" id="CHEBI:16810"/>
        <dbReference type="ChEBI" id="CHEBI:29985"/>
        <dbReference type="ChEBI" id="CHEBI:57762"/>
        <dbReference type="EC" id="2.6.1.42"/>
    </reaction>
</comment>
<dbReference type="PIRSF" id="PIRSF006468">
    <property type="entry name" value="BCAT1"/>
    <property type="match status" value="1"/>
</dbReference>
<dbReference type="CDD" id="cd01557">
    <property type="entry name" value="BCAT_beta_family"/>
    <property type="match status" value="1"/>
</dbReference>
<evidence type="ECO:0000256" key="8">
    <source>
        <dbReference type="PIRSR" id="PIRSR006468-1"/>
    </source>
</evidence>
<keyword evidence="13" id="KW-1185">Reference proteome</keyword>
<name>A0A4S4KFB8_9APHY</name>
<evidence type="ECO:0000256" key="6">
    <source>
        <dbReference type="ARBA" id="ARBA00022898"/>
    </source>
</evidence>
<dbReference type="InterPro" id="IPR043131">
    <property type="entry name" value="BCAT-like_N"/>
</dbReference>
<comment type="caution">
    <text evidence="12">The sequence shown here is derived from an EMBL/GenBank/DDBJ whole genome shotgun (WGS) entry which is preliminary data.</text>
</comment>
<comment type="cofactor">
    <cofactor evidence="1 10">
        <name>pyridoxal 5'-phosphate</name>
        <dbReference type="ChEBI" id="CHEBI:597326"/>
    </cofactor>
</comment>
<dbReference type="PANTHER" id="PTHR11825">
    <property type="entry name" value="SUBGROUP IIII AMINOTRANSFERASE"/>
    <property type="match status" value="1"/>
</dbReference>
<evidence type="ECO:0000256" key="1">
    <source>
        <dbReference type="ARBA" id="ARBA00001933"/>
    </source>
</evidence>
<dbReference type="InterPro" id="IPR018300">
    <property type="entry name" value="Aminotrans_IV_CS"/>
</dbReference>
<dbReference type="PROSITE" id="PS00770">
    <property type="entry name" value="AA_TRANSFER_CLASS_4"/>
    <property type="match status" value="1"/>
</dbReference>
<evidence type="ECO:0000256" key="5">
    <source>
        <dbReference type="ARBA" id="ARBA00022679"/>
    </source>
</evidence>
<dbReference type="Pfam" id="PF01063">
    <property type="entry name" value="Aminotran_4"/>
    <property type="match status" value="1"/>
</dbReference>
<keyword evidence="3 11" id="KW-0032">Aminotransferase</keyword>
<keyword evidence="6 10" id="KW-0663">Pyridoxal phosphate</keyword>
<dbReference type="SUPFAM" id="SSF56752">
    <property type="entry name" value="D-aminoacid aminotransferase-like PLP-dependent enzymes"/>
    <property type="match status" value="1"/>
</dbReference>
<evidence type="ECO:0000256" key="2">
    <source>
        <dbReference type="ARBA" id="ARBA00009320"/>
    </source>
</evidence>
<dbReference type="EC" id="2.6.1.42" evidence="11"/>
<keyword evidence="4 11" id="KW-0028">Amino-acid biosynthesis</keyword>
<dbReference type="InterPro" id="IPR043132">
    <property type="entry name" value="BCAT-like_C"/>
</dbReference>
<evidence type="ECO:0000256" key="3">
    <source>
        <dbReference type="ARBA" id="ARBA00022576"/>
    </source>
</evidence>
<keyword evidence="5 11" id="KW-0808">Transferase</keyword>
<proteinExistence type="inferred from homology"/>
<evidence type="ECO:0000313" key="13">
    <source>
        <dbReference type="Proteomes" id="UP000309038"/>
    </source>
</evidence>
<evidence type="ECO:0000313" key="12">
    <source>
        <dbReference type="EMBL" id="THG96861.1"/>
    </source>
</evidence>
<feature type="modified residue" description="N6-(pyridoxal phosphate)lysine" evidence="8">
    <location>
        <position position="226"/>
    </location>
</feature>
<evidence type="ECO:0000256" key="4">
    <source>
        <dbReference type="ARBA" id="ARBA00022605"/>
    </source>
</evidence>
<dbReference type="InterPro" id="IPR005786">
    <property type="entry name" value="B_amino_transII"/>
</dbReference>
<dbReference type="EMBL" id="SGPJ01000205">
    <property type="protein sequence ID" value="THG96861.1"/>
    <property type="molecule type" value="Genomic_DNA"/>
</dbReference>
<gene>
    <name evidence="12" type="ORF">EW026_g5045</name>
</gene>
<comment type="catalytic activity">
    <reaction evidence="11">
        <text>L-isoleucine + 2-oxoglutarate = (S)-3-methyl-2-oxopentanoate + L-glutamate</text>
        <dbReference type="Rhea" id="RHEA:24801"/>
        <dbReference type="ChEBI" id="CHEBI:16810"/>
        <dbReference type="ChEBI" id="CHEBI:29985"/>
        <dbReference type="ChEBI" id="CHEBI:35146"/>
        <dbReference type="ChEBI" id="CHEBI:58045"/>
        <dbReference type="EC" id="2.6.1.42"/>
    </reaction>
</comment>
<evidence type="ECO:0000256" key="7">
    <source>
        <dbReference type="ARBA" id="ARBA00023304"/>
    </source>
</evidence>
<dbReference type="NCBIfam" id="TIGR01123">
    <property type="entry name" value="ilvE_II"/>
    <property type="match status" value="1"/>
</dbReference>
<dbReference type="GO" id="GO:0009098">
    <property type="term" value="P:L-leucine biosynthetic process"/>
    <property type="evidence" value="ECO:0007669"/>
    <property type="project" value="TreeGrafter"/>
</dbReference>
<dbReference type="PANTHER" id="PTHR11825:SF44">
    <property type="entry name" value="BRANCHED-CHAIN-AMINO-ACID AMINOTRANSFERASE"/>
    <property type="match status" value="1"/>
</dbReference>
<dbReference type="GO" id="GO:0009099">
    <property type="term" value="P:L-valine biosynthetic process"/>
    <property type="evidence" value="ECO:0007669"/>
    <property type="project" value="TreeGrafter"/>
</dbReference>
<dbReference type="InterPro" id="IPR036038">
    <property type="entry name" value="Aminotransferase-like"/>
</dbReference>
<evidence type="ECO:0000256" key="11">
    <source>
        <dbReference type="RuleBase" id="RU004517"/>
    </source>
</evidence>
<sequence length="403" mass="43890">MAIQSSLGTETIVPSSTNETIDAQKDLAMLDASKLRINLADRLKPVPTPENVVFGKHMSDHMLVVTYDPSSGWSEPEIKPYGPLLLDPTSSCFHYSTSLFEGMKAYSGPDGESRLFRPELNMARMVRSAERVALPPFDPNELLKLIKRLVQIESRWIPQESGYSLYIRPTIIGTRPYIGMGASDYATLFVVCCPAGLYFHRGAKMLSLMTLGAHVRAWPGGTGGHKISANYAATFLPQQVAAQRGYDQVLWLLGDRITEAGAMNFFVVRKRSDGDLDLITAPLDGTVLPGVTRDSVLSLAGAHGHGITLPNLPPSLKIHVQERTFTTSDLSQWAEDGTLIEAFSAGTAVVIVSIGRIGLEGETDIILPKQESGMGPVAEAMCDKITAIQEGREQWSGWSVLCE</sequence>
<dbReference type="GO" id="GO:0005739">
    <property type="term" value="C:mitochondrion"/>
    <property type="evidence" value="ECO:0007669"/>
    <property type="project" value="TreeGrafter"/>
</dbReference>
<dbReference type="Gene3D" id="3.20.10.10">
    <property type="entry name" value="D-amino Acid Aminotransferase, subunit A, domain 2"/>
    <property type="match status" value="1"/>
</dbReference>
<dbReference type="NCBIfam" id="NF009897">
    <property type="entry name" value="PRK13357.1"/>
    <property type="match status" value="1"/>
</dbReference>
<organism evidence="12 13">
    <name type="scientific">Hermanssonia centrifuga</name>
    <dbReference type="NCBI Taxonomy" id="98765"/>
    <lineage>
        <taxon>Eukaryota</taxon>
        <taxon>Fungi</taxon>
        <taxon>Dikarya</taxon>
        <taxon>Basidiomycota</taxon>
        <taxon>Agaricomycotina</taxon>
        <taxon>Agaricomycetes</taxon>
        <taxon>Polyporales</taxon>
        <taxon>Meruliaceae</taxon>
        <taxon>Hermanssonia</taxon>
    </lineage>
</organism>
<keyword evidence="7 11" id="KW-0100">Branched-chain amino acid biosynthesis</keyword>
<dbReference type="FunFam" id="3.30.470.10:FF:000002">
    <property type="entry name" value="Branched-chain-amino-acid aminotransferase"/>
    <property type="match status" value="1"/>
</dbReference>
<dbReference type="GO" id="GO:0052655">
    <property type="term" value="F:L-valine-2-oxoglutarate transaminase activity"/>
    <property type="evidence" value="ECO:0007669"/>
    <property type="project" value="RHEA"/>
</dbReference>
<accession>A0A4S4KFB8</accession>
<dbReference type="GO" id="GO:0052654">
    <property type="term" value="F:L-leucine-2-oxoglutarate transaminase activity"/>
    <property type="evidence" value="ECO:0007669"/>
    <property type="project" value="RHEA"/>
</dbReference>
<protein>
    <recommendedName>
        <fullName evidence="11">Branched-chain-amino-acid aminotransferase</fullName>
        <ecNumber evidence="11">2.6.1.42</ecNumber>
    </recommendedName>
</protein>
<evidence type="ECO:0000256" key="10">
    <source>
        <dbReference type="RuleBase" id="RU004516"/>
    </source>
</evidence>
<dbReference type="InterPro" id="IPR033939">
    <property type="entry name" value="BCAT_family"/>
</dbReference>
<dbReference type="GO" id="GO:0052656">
    <property type="term" value="F:L-isoleucine-2-oxoglutarate transaminase activity"/>
    <property type="evidence" value="ECO:0007669"/>
    <property type="project" value="RHEA"/>
</dbReference>
<dbReference type="Proteomes" id="UP000309038">
    <property type="component" value="Unassembled WGS sequence"/>
</dbReference>